<evidence type="ECO:0000313" key="2">
    <source>
        <dbReference type="EMBL" id="SDY10588.1"/>
    </source>
</evidence>
<comment type="caution">
    <text evidence="2">The sequence shown here is derived from an EMBL/GenBank/DDBJ whole genome shotgun (WGS) entry which is preliminary data.</text>
</comment>
<dbReference type="RefSeq" id="WP_076571186.1">
    <property type="nucleotide sequence ID" value="NZ_FNOS01000005.1"/>
</dbReference>
<keyword evidence="1" id="KW-0812">Transmembrane</keyword>
<proteinExistence type="predicted"/>
<protein>
    <submittedName>
        <fullName evidence="2">Uncharacterized protein</fullName>
    </submittedName>
</protein>
<sequence length="64" mass="7627">MLRKSLRFSIIFFLVPTIWQWSFQPVVSWTENVASACAAFLIYLLVEWSAKDYDRQIKIENNEL</sequence>
<dbReference type="EMBL" id="FNOS01000005">
    <property type="protein sequence ID" value="SDY10588.1"/>
    <property type="molecule type" value="Genomic_DNA"/>
</dbReference>
<name>A0A1H3H6P8_9BACI</name>
<organism evidence="2 3">
    <name type="scientific">Salimicrobium album</name>
    <dbReference type="NCBI Taxonomy" id="50717"/>
    <lineage>
        <taxon>Bacteria</taxon>
        <taxon>Bacillati</taxon>
        <taxon>Bacillota</taxon>
        <taxon>Bacilli</taxon>
        <taxon>Bacillales</taxon>
        <taxon>Bacillaceae</taxon>
        <taxon>Salimicrobium</taxon>
    </lineage>
</organism>
<feature type="transmembrane region" description="Helical" evidence="1">
    <location>
        <begin position="5"/>
        <end position="23"/>
    </location>
</feature>
<reference evidence="2 3" key="1">
    <citation type="submission" date="2016-10" db="EMBL/GenBank/DDBJ databases">
        <authorList>
            <person name="Varghese N."/>
            <person name="Submissions S."/>
        </authorList>
    </citation>
    <scope>NUCLEOTIDE SEQUENCE [LARGE SCALE GENOMIC DNA]</scope>
    <source>
        <strain evidence="2 3">DSM 20748</strain>
    </source>
</reference>
<feature type="transmembrane region" description="Helical" evidence="1">
    <location>
        <begin position="29"/>
        <end position="46"/>
    </location>
</feature>
<gene>
    <name evidence="2" type="ORF">SAMN04488081_2068</name>
</gene>
<evidence type="ECO:0000256" key="1">
    <source>
        <dbReference type="SAM" id="Phobius"/>
    </source>
</evidence>
<dbReference type="Proteomes" id="UP000198647">
    <property type="component" value="Unassembled WGS sequence"/>
</dbReference>
<keyword evidence="1" id="KW-1133">Transmembrane helix</keyword>
<keyword evidence="3" id="KW-1185">Reference proteome</keyword>
<evidence type="ECO:0000313" key="3">
    <source>
        <dbReference type="Proteomes" id="UP000198647"/>
    </source>
</evidence>
<accession>A0A1H3H6P8</accession>
<keyword evidence="1" id="KW-0472">Membrane</keyword>